<organism evidence="1 2">
    <name type="scientific">Umezawaea tangerina</name>
    <dbReference type="NCBI Taxonomy" id="84725"/>
    <lineage>
        <taxon>Bacteria</taxon>
        <taxon>Bacillati</taxon>
        <taxon>Actinomycetota</taxon>
        <taxon>Actinomycetes</taxon>
        <taxon>Pseudonocardiales</taxon>
        <taxon>Pseudonocardiaceae</taxon>
        <taxon>Umezawaea</taxon>
    </lineage>
</organism>
<dbReference type="OrthoDB" id="3250773at2"/>
<accession>A0A2T0SVD7</accession>
<dbReference type="AlphaFoldDB" id="A0A2T0SVD7"/>
<proteinExistence type="predicted"/>
<dbReference type="RefSeq" id="WP_106191707.1">
    <property type="nucleotide sequence ID" value="NZ_PVTF01000010.1"/>
</dbReference>
<dbReference type="Pfam" id="PF12787">
    <property type="entry name" value="EcsC"/>
    <property type="match status" value="1"/>
</dbReference>
<evidence type="ECO:0000313" key="1">
    <source>
        <dbReference type="EMBL" id="PRY37384.1"/>
    </source>
</evidence>
<dbReference type="EMBL" id="PVTF01000010">
    <property type="protein sequence ID" value="PRY37384.1"/>
    <property type="molecule type" value="Genomic_DNA"/>
</dbReference>
<keyword evidence="2" id="KW-1185">Reference proteome</keyword>
<dbReference type="InterPro" id="IPR024787">
    <property type="entry name" value="EcsC"/>
</dbReference>
<protein>
    <submittedName>
        <fullName evidence="1">EcsC family protein</fullName>
    </submittedName>
</protein>
<dbReference type="Proteomes" id="UP000239494">
    <property type="component" value="Unassembled WGS sequence"/>
</dbReference>
<name>A0A2T0SVD7_9PSEU</name>
<evidence type="ECO:0000313" key="2">
    <source>
        <dbReference type="Proteomes" id="UP000239494"/>
    </source>
</evidence>
<dbReference type="PANTHER" id="PTHR41260">
    <property type="entry name" value="PROTEIN ECSC"/>
    <property type="match status" value="1"/>
</dbReference>
<reference evidence="1 2" key="1">
    <citation type="submission" date="2018-03" db="EMBL/GenBank/DDBJ databases">
        <title>Genomic Encyclopedia of Archaeal and Bacterial Type Strains, Phase II (KMG-II): from individual species to whole genera.</title>
        <authorList>
            <person name="Goeker M."/>
        </authorList>
    </citation>
    <scope>NUCLEOTIDE SEQUENCE [LARGE SCALE GENOMIC DNA]</scope>
    <source>
        <strain evidence="1 2">DSM 44720</strain>
    </source>
</reference>
<comment type="caution">
    <text evidence="1">The sequence shown here is derived from an EMBL/GenBank/DDBJ whole genome shotgun (WGS) entry which is preliminary data.</text>
</comment>
<sequence length="335" mass="35749">MSFRSGMSEYDGKAWDALIESEQPAERSLLPAVVRDRLQRTGEVAKRRIDSIPGSEQFQGLLMKALGGFTDLGSRAARASVRSGAVVKAFQKRGHAVQTIDDIRALPLSEMDKVKPRLDIAYITASTLQGAAAGLAVSGGELLGVASGGAPGAGVVIGAMAADAAAVLVASQRAVAHVAAYYGYDLTRPEEQMFALGVLNLGTSSEVTKTAAYLELNKLVQGLARKHTWDQLRQNVVTKVVEQVYAQLGMRLTQRKLGQAVPVVGVLIGAGLNAKTISRVVDDAEHAYRKRHLQEKYGIVDNVPQPTVTAERDDTIPIVDILDAEIVEAEPDVSP</sequence>
<dbReference type="PANTHER" id="PTHR41260:SF1">
    <property type="entry name" value="PROTEIN ECSC"/>
    <property type="match status" value="1"/>
</dbReference>
<gene>
    <name evidence="1" type="ORF">CLV43_110195</name>
</gene>